<sequence length="110" mass="11669">MAVRLGSERAERLAADNVDVAVVRAPTVKPFDAETVLREIDTDRFALTPENHAVRGGLFETVASHIVRAGVGRHVTPIGLPDRFLDAGALPALLDGLSTDSVVQTALDSL</sequence>
<keyword evidence="3" id="KW-1185">Reference proteome</keyword>
<dbReference type="EMBL" id="JASAOF010000006">
    <property type="protein sequence ID" value="MDI2029553.1"/>
    <property type="molecule type" value="Genomic_DNA"/>
</dbReference>
<proteinExistence type="predicted"/>
<dbReference type="SUPFAM" id="SSF52922">
    <property type="entry name" value="TK C-terminal domain-like"/>
    <property type="match status" value="1"/>
</dbReference>
<name>A0ABT6PNG8_9PSEU</name>
<dbReference type="InterPro" id="IPR033248">
    <property type="entry name" value="Transketolase_C"/>
</dbReference>
<gene>
    <name evidence="2" type="ORF">QFW96_13060</name>
</gene>
<accession>A0ABT6PNG8</accession>
<evidence type="ECO:0000259" key="1">
    <source>
        <dbReference type="Pfam" id="PF02780"/>
    </source>
</evidence>
<evidence type="ECO:0000313" key="2">
    <source>
        <dbReference type="EMBL" id="MDI2029553.1"/>
    </source>
</evidence>
<dbReference type="RefSeq" id="WP_281455876.1">
    <property type="nucleotide sequence ID" value="NZ_JASAOF010000006.1"/>
</dbReference>
<dbReference type="InterPro" id="IPR009014">
    <property type="entry name" value="Transketo_C/PFOR_II"/>
</dbReference>
<comment type="caution">
    <text evidence="2">The sequence shown here is derived from an EMBL/GenBank/DDBJ whole genome shotgun (WGS) entry which is preliminary data.</text>
</comment>
<dbReference type="Gene3D" id="3.40.50.920">
    <property type="match status" value="1"/>
</dbReference>
<evidence type="ECO:0000313" key="3">
    <source>
        <dbReference type="Proteomes" id="UP001237595"/>
    </source>
</evidence>
<reference evidence="2 3" key="1">
    <citation type="submission" date="2023-04" db="EMBL/GenBank/DDBJ databases">
        <title>Draft genome sequence of Saccharopolyspora sp. TS4A08 isolated from sweet potato rhizospheric soil.</title>
        <authorList>
            <person name="Suksaard P."/>
            <person name="Duangmal K."/>
        </authorList>
    </citation>
    <scope>NUCLEOTIDE SEQUENCE [LARGE SCALE GENOMIC DNA]</scope>
    <source>
        <strain evidence="2 3">TS4A08</strain>
    </source>
</reference>
<dbReference type="Proteomes" id="UP001237595">
    <property type="component" value="Unassembled WGS sequence"/>
</dbReference>
<protein>
    <submittedName>
        <fullName evidence="2">Transketolase C-terminal domain-containing protein</fullName>
    </submittedName>
</protein>
<organism evidence="2 3">
    <name type="scientific">Saccharopolyspora ipomoeae</name>
    <dbReference type="NCBI Taxonomy" id="3042027"/>
    <lineage>
        <taxon>Bacteria</taxon>
        <taxon>Bacillati</taxon>
        <taxon>Actinomycetota</taxon>
        <taxon>Actinomycetes</taxon>
        <taxon>Pseudonocardiales</taxon>
        <taxon>Pseudonocardiaceae</taxon>
        <taxon>Saccharopolyspora</taxon>
    </lineage>
</organism>
<dbReference type="Pfam" id="PF02780">
    <property type="entry name" value="Transketolase_C"/>
    <property type="match status" value="1"/>
</dbReference>
<feature type="domain" description="Transketolase C-terminal" evidence="1">
    <location>
        <begin position="9"/>
        <end position="95"/>
    </location>
</feature>